<evidence type="ECO:0000256" key="1">
    <source>
        <dbReference type="SAM" id="MobiDB-lite"/>
    </source>
</evidence>
<sequence length="103" mass="11967">MVALRCSVVPRCTRRRARARVNDDDNPFFTESDKNHPGNSPKANEGTRTITPPRCTAFSRKLLKMNWLCETVRAAIARTLNRRHWSIHRFLETPGHQRVRARS</sequence>
<name>A0A2S2RA57_9HEMI</name>
<evidence type="ECO:0000313" key="2">
    <source>
        <dbReference type="EMBL" id="MBY86848.1"/>
    </source>
</evidence>
<dbReference type="EMBL" id="GGMS01017645">
    <property type="protein sequence ID" value="MBY86848.1"/>
    <property type="molecule type" value="Transcribed_RNA"/>
</dbReference>
<feature type="region of interest" description="Disordered" evidence="1">
    <location>
        <begin position="21"/>
        <end position="51"/>
    </location>
</feature>
<feature type="compositionally biased region" description="Polar residues" evidence="1">
    <location>
        <begin position="37"/>
        <end position="50"/>
    </location>
</feature>
<proteinExistence type="predicted"/>
<protein>
    <submittedName>
        <fullName evidence="2">Uncharacterized protein</fullName>
    </submittedName>
</protein>
<accession>A0A2S2RA57</accession>
<organism evidence="2">
    <name type="scientific">Sipha flava</name>
    <name type="common">yellow sugarcane aphid</name>
    <dbReference type="NCBI Taxonomy" id="143950"/>
    <lineage>
        <taxon>Eukaryota</taxon>
        <taxon>Metazoa</taxon>
        <taxon>Ecdysozoa</taxon>
        <taxon>Arthropoda</taxon>
        <taxon>Hexapoda</taxon>
        <taxon>Insecta</taxon>
        <taxon>Pterygota</taxon>
        <taxon>Neoptera</taxon>
        <taxon>Paraneoptera</taxon>
        <taxon>Hemiptera</taxon>
        <taxon>Sternorrhyncha</taxon>
        <taxon>Aphidomorpha</taxon>
        <taxon>Aphidoidea</taxon>
        <taxon>Aphididae</taxon>
        <taxon>Sipha</taxon>
    </lineage>
</organism>
<reference evidence="2" key="1">
    <citation type="submission" date="2018-04" db="EMBL/GenBank/DDBJ databases">
        <title>Transcriptome assembly of Sipha flava.</title>
        <authorList>
            <person name="Scully E.D."/>
            <person name="Geib S.M."/>
            <person name="Palmer N.A."/>
            <person name="Koch K."/>
            <person name="Bradshaw J."/>
            <person name="Heng-Moss T."/>
            <person name="Sarath G."/>
        </authorList>
    </citation>
    <scope>NUCLEOTIDE SEQUENCE</scope>
</reference>
<gene>
    <name evidence="2" type="ORF">g.170254</name>
</gene>
<dbReference type="AlphaFoldDB" id="A0A2S2RA57"/>